<dbReference type="InterPro" id="IPR011108">
    <property type="entry name" value="RMMBL"/>
</dbReference>
<dbReference type="GO" id="GO:0016787">
    <property type="term" value="F:hydrolase activity"/>
    <property type="evidence" value="ECO:0007669"/>
    <property type="project" value="UniProtKB-KW"/>
</dbReference>
<dbReference type="STRING" id="1385517.N800_01700"/>
<dbReference type="SMART" id="SM00849">
    <property type="entry name" value="Lactamase_B"/>
    <property type="match status" value="1"/>
</dbReference>
<dbReference type="EMBL" id="AVPU01000008">
    <property type="protein sequence ID" value="KGM55017.1"/>
    <property type="molecule type" value="Genomic_DNA"/>
</dbReference>
<dbReference type="InterPro" id="IPR022712">
    <property type="entry name" value="Beta_Casp"/>
</dbReference>
<evidence type="ECO:0000313" key="6">
    <source>
        <dbReference type="Proteomes" id="UP000029998"/>
    </source>
</evidence>
<evidence type="ECO:0000256" key="1">
    <source>
        <dbReference type="ARBA" id="ARBA00022801"/>
    </source>
</evidence>
<dbReference type="SMART" id="SM01027">
    <property type="entry name" value="Beta-Casp"/>
    <property type="match status" value="1"/>
</dbReference>
<gene>
    <name evidence="5" type="ORF">N800_01700</name>
</gene>
<dbReference type="InterPro" id="IPR036866">
    <property type="entry name" value="RibonucZ/Hydroxyglut_hydro"/>
</dbReference>
<feature type="region of interest" description="Disordered" evidence="2">
    <location>
        <begin position="103"/>
        <end position="125"/>
    </location>
</feature>
<dbReference type="Gene3D" id="3.40.50.10890">
    <property type="match status" value="1"/>
</dbReference>
<dbReference type="Gene3D" id="3.60.15.10">
    <property type="entry name" value="Ribonuclease Z/Hydroxyacylglutathione hydrolase-like"/>
    <property type="match status" value="1"/>
</dbReference>
<feature type="compositionally biased region" description="Basic residues" evidence="2">
    <location>
        <begin position="111"/>
        <end position="120"/>
    </location>
</feature>
<dbReference type="PANTHER" id="PTHR11203:SF37">
    <property type="entry name" value="INTEGRATOR COMPLEX SUBUNIT 11"/>
    <property type="match status" value="1"/>
</dbReference>
<dbReference type="InterPro" id="IPR001279">
    <property type="entry name" value="Metallo-B-lactamas"/>
</dbReference>
<dbReference type="Pfam" id="PF07521">
    <property type="entry name" value="RMMBL"/>
    <property type="match status" value="1"/>
</dbReference>
<protein>
    <submittedName>
        <fullName evidence="5">RNA-metabolising metallo-beta-lactamase</fullName>
    </submittedName>
</protein>
<dbReference type="InterPro" id="IPR050698">
    <property type="entry name" value="MBL"/>
</dbReference>
<dbReference type="OrthoDB" id="9803916at2"/>
<feature type="domain" description="Beta-Casp" evidence="4">
    <location>
        <begin position="256"/>
        <end position="381"/>
    </location>
</feature>
<dbReference type="PANTHER" id="PTHR11203">
    <property type="entry name" value="CLEAVAGE AND POLYADENYLATION SPECIFICITY FACTOR FAMILY MEMBER"/>
    <property type="match status" value="1"/>
</dbReference>
<proteinExistence type="predicted"/>
<dbReference type="Pfam" id="PF00753">
    <property type="entry name" value="Lactamase_B"/>
    <property type="match status" value="1"/>
</dbReference>
<reference evidence="5 6" key="1">
    <citation type="submission" date="2013-08" db="EMBL/GenBank/DDBJ databases">
        <title>Genome sequencing of Lysobacter.</title>
        <authorList>
            <person name="Zhang S."/>
            <person name="Wang G."/>
        </authorList>
    </citation>
    <scope>NUCLEOTIDE SEQUENCE [LARGE SCALE GENOMIC DNA]</scope>
    <source>
        <strain evidence="5 6">GH1-9</strain>
    </source>
</reference>
<dbReference type="Pfam" id="PF10996">
    <property type="entry name" value="Beta-Casp"/>
    <property type="match status" value="1"/>
</dbReference>
<organism evidence="5 6">
    <name type="scientific">Lysobacter daejeonensis GH1-9</name>
    <dbReference type="NCBI Taxonomy" id="1385517"/>
    <lineage>
        <taxon>Bacteria</taxon>
        <taxon>Pseudomonadati</taxon>
        <taxon>Pseudomonadota</taxon>
        <taxon>Gammaproteobacteria</taxon>
        <taxon>Lysobacterales</taxon>
        <taxon>Lysobacteraceae</taxon>
        <taxon>Aerolutibacter</taxon>
    </lineage>
</organism>
<accession>A0A0A0F0R0</accession>
<name>A0A0A0F0R0_9GAMM</name>
<feature type="domain" description="Metallo-beta-lactamase" evidence="3">
    <location>
        <begin position="13"/>
        <end position="245"/>
    </location>
</feature>
<keyword evidence="6" id="KW-1185">Reference proteome</keyword>
<dbReference type="RefSeq" id="WP_036136267.1">
    <property type="nucleotide sequence ID" value="NZ_AVPU01000008.1"/>
</dbReference>
<dbReference type="AlphaFoldDB" id="A0A0A0F0R0"/>
<sequence length="471" mass="51743">MKIHFVGAAREVTGSCYLIETDQVRFLVDCGMVQGGREAKARNHAPFPFNPASIDFVLLTHAHIDHSGLLPKLARHGFKGPIHTVSATRDLLEVMLRDSAHIQESDAERATRRHPKQRKPPRPEDAAIYGMADAEQALRQVRPTPYDQRVEAHPQVMCIFREAGHILGSAIIEVWVSQSGGRTTKVVFSGDLGQPGRPILRDPTLIDDADLLFIESTYGDRSHKDQEATRDELARIVEQTLAGGNVIIPAFAVGRTQEVIYHLHRLTREGRIAPINIVVDSPMATQATRITQKHAALFDEAARELVQWKEAGTGLPRLRFTETAQESMALNNVQSGLIIISASGMCDAGRVRHHLFHNLSRRSSAVLITGYQARGTLGRRLVEGHQTVHLLGQDIRVRAKIHTVGGLSAHADREALIGWADGFSKPPRQVFVIHGEDASAQALASALASRPGWTVTVPRVGDVYELPDAVA</sequence>
<keyword evidence="1" id="KW-0378">Hydrolase</keyword>
<comment type="caution">
    <text evidence="5">The sequence shown here is derived from an EMBL/GenBank/DDBJ whole genome shotgun (WGS) entry which is preliminary data.</text>
</comment>
<evidence type="ECO:0000313" key="5">
    <source>
        <dbReference type="EMBL" id="KGM55017.1"/>
    </source>
</evidence>
<evidence type="ECO:0000256" key="2">
    <source>
        <dbReference type="SAM" id="MobiDB-lite"/>
    </source>
</evidence>
<dbReference type="Proteomes" id="UP000029998">
    <property type="component" value="Unassembled WGS sequence"/>
</dbReference>
<dbReference type="SUPFAM" id="SSF56281">
    <property type="entry name" value="Metallo-hydrolase/oxidoreductase"/>
    <property type="match status" value="1"/>
</dbReference>
<dbReference type="CDD" id="cd16295">
    <property type="entry name" value="TTHA0252-CPSF-like_MBL-fold"/>
    <property type="match status" value="1"/>
</dbReference>
<dbReference type="eggNOG" id="COG1236">
    <property type="taxonomic scope" value="Bacteria"/>
</dbReference>
<dbReference type="GO" id="GO:0004521">
    <property type="term" value="F:RNA endonuclease activity"/>
    <property type="evidence" value="ECO:0007669"/>
    <property type="project" value="TreeGrafter"/>
</dbReference>
<evidence type="ECO:0000259" key="3">
    <source>
        <dbReference type="SMART" id="SM00849"/>
    </source>
</evidence>
<evidence type="ECO:0000259" key="4">
    <source>
        <dbReference type="SMART" id="SM01027"/>
    </source>
</evidence>